<accession>A0ABS4DIY2</accession>
<keyword evidence="1" id="KW-0378">Hydrolase</keyword>
<dbReference type="Gene3D" id="3.40.50.1820">
    <property type="entry name" value="alpha/beta hydrolase"/>
    <property type="match status" value="1"/>
</dbReference>
<evidence type="ECO:0000256" key="2">
    <source>
        <dbReference type="ARBA" id="ARBA00022963"/>
    </source>
</evidence>
<comment type="caution">
    <text evidence="4">The sequence shown here is derived from an EMBL/GenBank/DDBJ whole genome shotgun (WGS) entry which is preliminary data.</text>
</comment>
<evidence type="ECO:0000256" key="1">
    <source>
        <dbReference type="ARBA" id="ARBA00022801"/>
    </source>
</evidence>
<evidence type="ECO:0008006" key="6">
    <source>
        <dbReference type="Google" id="ProtNLM"/>
    </source>
</evidence>
<dbReference type="SUPFAM" id="SSF53474">
    <property type="entry name" value="alpha/beta-Hydrolases"/>
    <property type="match status" value="1"/>
</dbReference>
<dbReference type="Proteomes" id="UP000823790">
    <property type="component" value="Unassembled WGS sequence"/>
</dbReference>
<sequence length="382" mass="40556">MSCLAAGCATLDVPSPSRATEAAPAPVRSDVGTTTLRVTDASRRDLRDPAQPRQWLVQVFYPAVPTPVSGHYADDPVLLDALVRDNYYEVGEAGLRAWASAPAVAVEQARSASAKPWPVVTLSPGQGFARLSYAHLAAALVHRGYAVVVIDHPYLGVTHLPDGRLLRAADDPAINSAEETDWVPRIRDWTRDVSVVLDRLEDSAAGLVPGLHLDLAHVVATGHSIGGTAALDVCSVDRRVGACLDFEGTPEPAAVFATGVERPTLMVLSRAGGRPPPVRPPGAPDLDEHIATALGRQGAPFWLVKVTGGSHTSYSDAPITMPATLTRFGGQVMEPARSMAVYAGMVDAFARAYVLGERRDQVFATFIEQTPEASRARGPATR</sequence>
<organism evidence="4 5">
    <name type="scientific">Frateuria flava</name>
    <dbReference type="NCBI Taxonomy" id="2821489"/>
    <lineage>
        <taxon>Bacteria</taxon>
        <taxon>Pseudomonadati</taxon>
        <taxon>Pseudomonadota</taxon>
        <taxon>Gammaproteobacteria</taxon>
        <taxon>Lysobacterales</taxon>
        <taxon>Rhodanobacteraceae</taxon>
        <taxon>Frateuria</taxon>
    </lineage>
</organism>
<dbReference type="InterPro" id="IPR029058">
    <property type="entry name" value="AB_hydrolase_fold"/>
</dbReference>
<name>A0ABS4DIY2_9GAMM</name>
<keyword evidence="3" id="KW-0443">Lipid metabolism</keyword>
<evidence type="ECO:0000313" key="4">
    <source>
        <dbReference type="EMBL" id="MBP1473004.1"/>
    </source>
</evidence>
<protein>
    <recommendedName>
        <fullName evidence="6">Lipase</fullName>
    </recommendedName>
</protein>
<dbReference type="RefSeq" id="WP_209614871.1">
    <property type="nucleotide sequence ID" value="NZ_JAGJRS010000003.1"/>
</dbReference>
<dbReference type="PANTHER" id="PTHR10272:SF14">
    <property type="entry name" value="PAF ACETYLHYDROLASE FAMILY PROTEIN"/>
    <property type="match status" value="1"/>
</dbReference>
<gene>
    <name evidence="4" type="ORF">J7I44_01755</name>
</gene>
<keyword evidence="5" id="KW-1185">Reference proteome</keyword>
<proteinExistence type="predicted"/>
<dbReference type="PANTHER" id="PTHR10272">
    <property type="entry name" value="PLATELET-ACTIVATING FACTOR ACETYLHYDROLASE"/>
    <property type="match status" value="1"/>
</dbReference>
<evidence type="ECO:0000256" key="3">
    <source>
        <dbReference type="ARBA" id="ARBA00023098"/>
    </source>
</evidence>
<dbReference type="EMBL" id="JAGJRS010000003">
    <property type="protein sequence ID" value="MBP1473004.1"/>
    <property type="molecule type" value="Genomic_DNA"/>
</dbReference>
<keyword evidence="2" id="KW-0442">Lipid degradation</keyword>
<evidence type="ECO:0000313" key="5">
    <source>
        <dbReference type="Proteomes" id="UP000823790"/>
    </source>
</evidence>
<reference evidence="4 5" key="1">
    <citation type="submission" date="2021-04" db="EMBL/GenBank/DDBJ databases">
        <authorList>
            <person name="Huq M.A."/>
        </authorList>
    </citation>
    <scope>NUCLEOTIDE SEQUENCE [LARGE SCALE GENOMIC DNA]</scope>
    <source>
        <strain evidence="4 5">MAH-13</strain>
    </source>
</reference>